<feature type="region of interest" description="Disordered" evidence="1">
    <location>
        <begin position="477"/>
        <end position="515"/>
    </location>
</feature>
<evidence type="ECO:0000313" key="3">
    <source>
        <dbReference type="EMBL" id="TKX26815.1"/>
    </source>
</evidence>
<evidence type="ECO:0000256" key="1">
    <source>
        <dbReference type="SAM" id="MobiDB-lite"/>
    </source>
</evidence>
<gene>
    <name evidence="3" type="ORF">C1H76_0970</name>
</gene>
<evidence type="ECO:0000313" key="4">
    <source>
        <dbReference type="Proteomes" id="UP000308133"/>
    </source>
</evidence>
<keyword evidence="2" id="KW-1133">Transmembrane helix</keyword>
<proteinExistence type="predicted"/>
<dbReference type="EMBL" id="PTQR01000011">
    <property type="protein sequence ID" value="TKX26815.1"/>
    <property type="molecule type" value="Genomic_DNA"/>
</dbReference>
<name>A0A4U7B9Y1_9PEZI</name>
<protein>
    <recommendedName>
        <fullName evidence="5">Procollagen galactosyltransferase 1</fullName>
    </recommendedName>
</protein>
<comment type="caution">
    <text evidence="3">The sequence shown here is derived from an EMBL/GenBank/DDBJ whole genome shotgun (WGS) entry which is preliminary data.</text>
</comment>
<dbReference type="AlphaFoldDB" id="A0A4U7B9Y1"/>
<evidence type="ECO:0008006" key="5">
    <source>
        <dbReference type="Google" id="ProtNLM"/>
    </source>
</evidence>
<keyword evidence="2" id="KW-0472">Membrane</keyword>
<sequence length="515" mass="58899">MIAPPRRGVRLLRPLIFLAFFIGVFYYLISSDVPSVTKNLRFPSTGRMLDIPALPEANTTLGFGAIAAVSRPGSARQQELVLAAQVTGLTITVPMQPEWTEADLEGIRAKRGSTISRGSALAWLGHQNTLRWFLSTNLTTALILEDDVDWDIHLRTIQVPRVAATTRYLLASDEEKDKAEEEVKRPGNEDEYWGSTDKWDVLYLGHCGENFYPGKWNFRVQRAGFYDGTLPRRKDMHGVTKDLLDAIDVPESVRVVHRSIRPLCTFGFALTRHAAERLLNDIAPRERDGGTVAYDVRILEGCRDLGLKCYSTNPELFHHVEGVSEIEHIDEKMNSTRVGTKLRGERPRKGRLPSYEELHMTKEQKAEKARKFREEQRLKKLEDIDEALEKIGDQASLQARDFKKWMKRKRRNVSRRQDVVVKKKAIAGVDQPRAANIACGARMSNVNMNDAATIEYLQEKVGRQGLCIRNLDEEMQREKKLKEDREREAAKKKGKNKKQERHETEKQKRSDDEAR</sequence>
<dbReference type="Proteomes" id="UP000308133">
    <property type="component" value="Unassembled WGS sequence"/>
</dbReference>
<reference evidence="3 4" key="1">
    <citation type="submission" date="2018-02" db="EMBL/GenBank/DDBJ databases">
        <title>Draft genome sequences of Elsinoe sp., causing black scab on jojoba.</title>
        <authorList>
            <person name="Stodart B."/>
            <person name="Jeffress S."/>
            <person name="Ash G."/>
            <person name="Arun Chinnappa K."/>
        </authorList>
    </citation>
    <scope>NUCLEOTIDE SEQUENCE [LARGE SCALE GENOMIC DNA]</scope>
    <source>
        <strain evidence="3 4">Hillstone_2</strain>
    </source>
</reference>
<keyword evidence="2" id="KW-0812">Transmembrane</keyword>
<organism evidence="3 4">
    <name type="scientific">Elsinoe australis</name>
    <dbReference type="NCBI Taxonomy" id="40998"/>
    <lineage>
        <taxon>Eukaryota</taxon>
        <taxon>Fungi</taxon>
        <taxon>Dikarya</taxon>
        <taxon>Ascomycota</taxon>
        <taxon>Pezizomycotina</taxon>
        <taxon>Dothideomycetes</taxon>
        <taxon>Dothideomycetidae</taxon>
        <taxon>Myriangiales</taxon>
        <taxon>Elsinoaceae</taxon>
        <taxon>Elsinoe</taxon>
    </lineage>
</organism>
<feature type="compositionally biased region" description="Basic and acidic residues" evidence="1">
    <location>
        <begin position="477"/>
        <end position="491"/>
    </location>
</feature>
<evidence type="ECO:0000256" key="2">
    <source>
        <dbReference type="SAM" id="Phobius"/>
    </source>
</evidence>
<accession>A0A4U7B9Y1</accession>
<feature type="transmembrane region" description="Helical" evidence="2">
    <location>
        <begin position="12"/>
        <end position="29"/>
    </location>
</feature>
<feature type="compositionally biased region" description="Basic and acidic residues" evidence="1">
    <location>
        <begin position="500"/>
        <end position="515"/>
    </location>
</feature>